<dbReference type="RefSeq" id="WP_211471121.1">
    <property type="nucleotide sequence ID" value="NZ_JAGSXH010000132.1"/>
</dbReference>
<dbReference type="AlphaFoldDB" id="A0A8J7WPF4"/>
<evidence type="ECO:0000313" key="7">
    <source>
        <dbReference type="Proteomes" id="UP000677913"/>
    </source>
</evidence>
<gene>
    <name evidence="6" type="ORF">KGA66_24565</name>
</gene>
<evidence type="ECO:0000256" key="3">
    <source>
        <dbReference type="ARBA" id="ARBA00023004"/>
    </source>
</evidence>
<keyword evidence="7" id="KW-1185">Reference proteome</keyword>
<dbReference type="SFLD" id="SFLDG01067">
    <property type="entry name" value="SPASM/twitch_domain_containing"/>
    <property type="match status" value="1"/>
</dbReference>
<dbReference type="Gene3D" id="3.20.20.70">
    <property type="entry name" value="Aldolase class I"/>
    <property type="match status" value="1"/>
</dbReference>
<dbReference type="EMBL" id="JAGSXH010000132">
    <property type="protein sequence ID" value="MBS2966241.1"/>
    <property type="molecule type" value="Genomic_DNA"/>
</dbReference>
<accession>A0A8J7WPF4</accession>
<reference evidence="6" key="1">
    <citation type="submission" date="2021-04" db="EMBL/GenBank/DDBJ databases">
        <title>Genome based classification of Actinospica acidithermotolerans sp. nov., an actinobacterium isolated from an Indonesian hot spring.</title>
        <authorList>
            <person name="Kusuma A.B."/>
            <person name="Putra K.E."/>
            <person name="Nafisah S."/>
            <person name="Loh J."/>
            <person name="Nouioui I."/>
            <person name="Goodfellow M."/>
        </authorList>
    </citation>
    <scope>NUCLEOTIDE SEQUENCE</scope>
    <source>
        <strain evidence="6">DSM 45618</strain>
    </source>
</reference>
<dbReference type="InterPro" id="IPR050377">
    <property type="entry name" value="Radical_SAM_PqqE_MftC-like"/>
</dbReference>
<dbReference type="InterPro" id="IPR007197">
    <property type="entry name" value="rSAM"/>
</dbReference>
<dbReference type="InterPro" id="IPR058240">
    <property type="entry name" value="rSAM_sf"/>
</dbReference>
<dbReference type="SFLD" id="SFLDS00029">
    <property type="entry name" value="Radical_SAM"/>
    <property type="match status" value="1"/>
</dbReference>
<keyword evidence="4" id="KW-0411">Iron-sulfur</keyword>
<name>A0A8J7WPF4_9ACTN</name>
<dbReference type="PANTHER" id="PTHR11228:SF7">
    <property type="entry name" value="PQQA PEPTIDE CYCLASE"/>
    <property type="match status" value="1"/>
</dbReference>
<evidence type="ECO:0000313" key="6">
    <source>
        <dbReference type="EMBL" id="MBS2966241.1"/>
    </source>
</evidence>
<sequence>MITEVTGIRRIRMLYVQLLYRCNFRCLHCFHGERLAWRDAYTYEQAAALLGLMRADYDLEAVNFLGGEPFLSEHLPALLAFAKRTLGLRTEICTNGFRITRQLSGCAPDIDLLRVSLEGLEEANDRIRHPGSFKAALETFERAADLGIATGATMTVTAANAADVVPLAALLQQRGVGQLKLHCLRPVGNAAAHPDLQVVDPVVYEVLYRRIADAGLRIEMIADEDLSPAADGAGCRPAPDTAVLDRIESDPRGNLTMSCKAVGKDAHAFTYDKTLGRIDYHPSALDELTLAVPDVVYSRV</sequence>
<keyword evidence="2" id="KW-0479">Metal-binding</keyword>
<dbReference type="SUPFAM" id="SSF102114">
    <property type="entry name" value="Radical SAM enzymes"/>
    <property type="match status" value="1"/>
</dbReference>
<comment type="caution">
    <text evidence="6">The sequence shown here is derived from an EMBL/GenBank/DDBJ whole genome shotgun (WGS) entry which is preliminary data.</text>
</comment>
<evidence type="ECO:0000256" key="4">
    <source>
        <dbReference type="ARBA" id="ARBA00023014"/>
    </source>
</evidence>
<dbReference type="CDD" id="cd01335">
    <property type="entry name" value="Radical_SAM"/>
    <property type="match status" value="1"/>
</dbReference>
<dbReference type="Proteomes" id="UP000677913">
    <property type="component" value="Unassembled WGS sequence"/>
</dbReference>
<dbReference type="GO" id="GO:0051536">
    <property type="term" value="F:iron-sulfur cluster binding"/>
    <property type="evidence" value="ECO:0007669"/>
    <property type="project" value="UniProtKB-KW"/>
</dbReference>
<dbReference type="GO" id="GO:0046872">
    <property type="term" value="F:metal ion binding"/>
    <property type="evidence" value="ECO:0007669"/>
    <property type="project" value="UniProtKB-KW"/>
</dbReference>
<keyword evidence="3" id="KW-0408">Iron</keyword>
<protein>
    <submittedName>
        <fullName evidence="6">Radical SAM protein</fullName>
    </submittedName>
</protein>
<evidence type="ECO:0000256" key="2">
    <source>
        <dbReference type="ARBA" id="ARBA00022723"/>
    </source>
</evidence>
<feature type="domain" description="Radical SAM core" evidence="5">
    <location>
        <begin position="6"/>
        <end position="222"/>
    </location>
</feature>
<dbReference type="GO" id="GO:0003824">
    <property type="term" value="F:catalytic activity"/>
    <property type="evidence" value="ECO:0007669"/>
    <property type="project" value="InterPro"/>
</dbReference>
<dbReference type="Pfam" id="PF04055">
    <property type="entry name" value="Radical_SAM"/>
    <property type="match status" value="1"/>
</dbReference>
<dbReference type="PROSITE" id="PS51918">
    <property type="entry name" value="RADICAL_SAM"/>
    <property type="match status" value="1"/>
</dbReference>
<evidence type="ECO:0000256" key="1">
    <source>
        <dbReference type="ARBA" id="ARBA00022691"/>
    </source>
</evidence>
<organism evidence="6 7">
    <name type="scientific">Actinocrinis puniceicyclus</name>
    <dbReference type="NCBI Taxonomy" id="977794"/>
    <lineage>
        <taxon>Bacteria</taxon>
        <taxon>Bacillati</taxon>
        <taxon>Actinomycetota</taxon>
        <taxon>Actinomycetes</taxon>
        <taxon>Catenulisporales</taxon>
        <taxon>Actinospicaceae</taxon>
        <taxon>Actinocrinis</taxon>
    </lineage>
</organism>
<proteinExistence type="predicted"/>
<keyword evidence="1" id="KW-0949">S-adenosyl-L-methionine</keyword>
<evidence type="ECO:0000259" key="5">
    <source>
        <dbReference type="PROSITE" id="PS51918"/>
    </source>
</evidence>
<dbReference type="InterPro" id="IPR013785">
    <property type="entry name" value="Aldolase_TIM"/>
</dbReference>
<dbReference type="PANTHER" id="PTHR11228">
    <property type="entry name" value="RADICAL SAM DOMAIN PROTEIN"/>
    <property type="match status" value="1"/>
</dbReference>